<dbReference type="SUPFAM" id="SSF48179">
    <property type="entry name" value="6-phosphogluconate dehydrogenase C-terminal domain-like"/>
    <property type="match status" value="1"/>
</dbReference>
<gene>
    <name evidence="4" type="ORF">ENR15_01670</name>
</gene>
<evidence type="ECO:0000259" key="3">
    <source>
        <dbReference type="PROSITE" id="PS51176"/>
    </source>
</evidence>
<dbReference type="Pfam" id="PF20463">
    <property type="entry name" value="PDH_C"/>
    <property type="match status" value="1"/>
</dbReference>
<dbReference type="GO" id="GO:0004665">
    <property type="term" value="F:prephenate dehydrogenase (NADP+) activity"/>
    <property type="evidence" value="ECO:0007669"/>
    <property type="project" value="InterPro"/>
</dbReference>
<accession>A0A7C3VJN1</accession>
<dbReference type="InterPro" id="IPR008927">
    <property type="entry name" value="6-PGluconate_DH-like_C_sf"/>
</dbReference>
<dbReference type="Gene3D" id="3.40.50.720">
    <property type="entry name" value="NAD(P)-binding Rossmann-like Domain"/>
    <property type="match status" value="1"/>
</dbReference>
<proteinExistence type="inferred from homology"/>
<keyword evidence="2" id="KW-0560">Oxidoreductase</keyword>
<reference evidence="4" key="1">
    <citation type="journal article" date="2020" name="mSystems">
        <title>Genome- and Community-Level Interaction Insights into Carbon Utilization and Element Cycling Functions of Hydrothermarchaeota in Hydrothermal Sediment.</title>
        <authorList>
            <person name="Zhou Z."/>
            <person name="Liu Y."/>
            <person name="Xu W."/>
            <person name="Pan J."/>
            <person name="Luo Z.H."/>
            <person name="Li M."/>
        </authorList>
    </citation>
    <scope>NUCLEOTIDE SEQUENCE [LARGE SCALE GENOMIC DNA]</scope>
    <source>
        <strain evidence="4">SpSt-374</strain>
    </source>
</reference>
<dbReference type="AlphaFoldDB" id="A0A7C3VJN1"/>
<dbReference type="SUPFAM" id="SSF51735">
    <property type="entry name" value="NAD(P)-binding Rossmann-fold domains"/>
    <property type="match status" value="1"/>
</dbReference>
<dbReference type="GO" id="GO:0006571">
    <property type="term" value="P:tyrosine biosynthetic process"/>
    <property type="evidence" value="ECO:0007669"/>
    <property type="project" value="InterPro"/>
</dbReference>
<dbReference type="Pfam" id="PF02153">
    <property type="entry name" value="PDH_N"/>
    <property type="match status" value="1"/>
</dbReference>
<dbReference type="PANTHER" id="PTHR21363">
    <property type="entry name" value="PREPHENATE DEHYDROGENASE"/>
    <property type="match status" value="1"/>
</dbReference>
<name>A0A7C3VJN1_9CYAN</name>
<organism evidence="4">
    <name type="scientific">Planktothricoides sp. SpSt-374</name>
    <dbReference type="NCBI Taxonomy" id="2282167"/>
    <lineage>
        <taxon>Bacteria</taxon>
        <taxon>Bacillati</taxon>
        <taxon>Cyanobacteriota</taxon>
        <taxon>Cyanophyceae</taxon>
        <taxon>Oscillatoriophycideae</taxon>
        <taxon>Oscillatoriales</taxon>
        <taxon>Oscillatoriaceae</taxon>
        <taxon>Planktothricoides</taxon>
    </lineage>
</organism>
<dbReference type="FunFam" id="3.40.50.720:FF:000208">
    <property type="entry name" value="Prephenate dehydrogenase"/>
    <property type="match status" value="1"/>
</dbReference>
<evidence type="ECO:0000256" key="2">
    <source>
        <dbReference type="ARBA" id="ARBA00023002"/>
    </source>
</evidence>
<feature type="domain" description="Prephenate/arogenate dehydrogenase" evidence="3">
    <location>
        <begin position="1"/>
        <end position="284"/>
    </location>
</feature>
<comment type="similarity">
    <text evidence="1">Belongs to the prephenate/arogenate dehydrogenase family.</text>
</comment>
<dbReference type="NCBIfam" id="NF005650">
    <property type="entry name" value="PRK07417.1"/>
    <property type="match status" value="1"/>
</dbReference>
<dbReference type="PANTHER" id="PTHR21363:SF0">
    <property type="entry name" value="PREPHENATE DEHYDROGENASE [NADP(+)]"/>
    <property type="match status" value="1"/>
</dbReference>
<dbReference type="InterPro" id="IPR046826">
    <property type="entry name" value="PDH_N"/>
</dbReference>
<dbReference type="InterPro" id="IPR036291">
    <property type="entry name" value="NAD(P)-bd_dom_sf"/>
</dbReference>
<dbReference type="InterPro" id="IPR050812">
    <property type="entry name" value="Preph/Arog_dehydrog"/>
</dbReference>
<sequence>MNIGIIGLGLIGGSLGLDLRRLGHRVLGVSRRQQTCLVAKEMGAVDDASIDMTLMALAEVVFVCTPVEAIAPTVVELAALLSPNVIITDVGSVKMPVVDAVAHLWTNFVPGHPMAGTAEAGIAAAIPDLFVRRPYVLTPTATTPPEAVATVAQLAQSLQADIYYCGPLMHDRAVAWISHLPVLVSASLLAAVTSEADLEVLALAKQLASSGFRDTSRVGGGNPELGLMMAKYNRPQLLAALHAYRLQVDRAISLLETEDWKTLEQHLQQTQQARPQFLPPPPQN</sequence>
<dbReference type="EMBL" id="DSPX01000014">
    <property type="protein sequence ID" value="HGF99397.1"/>
    <property type="molecule type" value="Genomic_DNA"/>
</dbReference>
<dbReference type="GO" id="GO:0070403">
    <property type="term" value="F:NAD+ binding"/>
    <property type="evidence" value="ECO:0007669"/>
    <property type="project" value="InterPro"/>
</dbReference>
<comment type="caution">
    <text evidence="4">The sequence shown here is derived from an EMBL/GenBank/DDBJ whole genome shotgun (WGS) entry which is preliminary data.</text>
</comment>
<dbReference type="PROSITE" id="PS51176">
    <property type="entry name" value="PDH_ADH"/>
    <property type="match status" value="1"/>
</dbReference>
<dbReference type="GO" id="GO:0008977">
    <property type="term" value="F:prephenate dehydrogenase (NAD+) activity"/>
    <property type="evidence" value="ECO:0007669"/>
    <property type="project" value="InterPro"/>
</dbReference>
<dbReference type="Gene3D" id="1.10.3660.10">
    <property type="entry name" value="6-phosphogluconate dehydrogenase C-terminal like domain"/>
    <property type="match status" value="1"/>
</dbReference>
<evidence type="ECO:0000256" key="1">
    <source>
        <dbReference type="ARBA" id="ARBA00007964"/>
    </source>
</evidence>
<protein>
    <submittedName>
        <fullName evidence="4">Prephenate/arogenate dehydrogenase</fullName>
    </submittedName>
</protein>
<evidence type="ECO:0000313" key="4">
    <source>
        <dbReference type="EMBL" id="HGF99397.1"/>
    </source>
</evidence>
<dbReference type="InterPro" id="IPR003099">
    <property type="entry name" value="Prephen_DH"/>
</dbReference>
<dbReference type="InterPro" id="IPR046825">
    <property type="entry name" value="PDH_C"/>
</dbReference>